<evidence type="ECO:0000313" key="1">
    <source>
        <dbReference type="EMBL" id="GCC52873.1"/>
    </source>
</evidence>
<reference evidence="1 2" key="1">
    <citation type="submission" date="2018-11" db="EMBL/GenBank/DDBJ databases">
        <title>Chryseotalea sanarue gen. nov., sp., nov., a member of the family Cytophagaceae, isolated from a brackish lake in Hamamatsu Japan.</title>
        <authorList>
            <person name="Maejima Y."/>
            <person name="Iino T."/>
            <person name="Muraguchi Y."/>
            <person name="Fukuda K."/>
            <person name="Ohkuma M."/>
            <person name="Moriuchi R."/>
            <person name="Dohra H."/>
            <person name="Kimbara K."/>
            <person name="Shintani M."/>
        </authorList>
    </citation>
    <scope>NUCLEOTIDE SEQUENCE [LARGE SCALE GENOMIC DNA]</scope>
    <source>
        <strain evidence="1 2">Ys</strain>
    </source>
</reference>
<dbReference type="Proteomes" id="UP000288227">
    <property type="component" value="Unassembled WGS sequence"/>
</dbReference>
<comment type="caution">
    <text evidence="1">The sequence shown here is derived from an EMBL/GenBank/DDBJ whole genome shotgun (WGS) entry which is preliminary data.</text>
</comment>
<evidence type="ECO:0000313" key="2">
    <source>
        <dbReference type="Proteomes" id="UP000288227"/>
    </source>
</evidence>
<name>A0A401UDB9_9BACT</name>
<dbReference type="EMBL" id="BHXQ01000005">
    <property type="protein sequence ID" value="GCC52873.1"/>
    <property type="molecule type" value="Genomic_DNA"/>
</dbReference>
<gene>
    <name evidence="1" type="ORF">SanaruYs_31120</name>
</gene>
<accession>A0A401UDB9</accession>
<keyword evidence="2" id="KW-1185">Reference proteome</keyword>
<sequence>MVLGYHQFLKINSSAVMENKKMSLADLKAKVDSSNFVANIEAIKGGELADCHQLLPKGTVIITTPTTPTTCHPH</sequence>
<protein>
    <submittedName>
        <fullName evidence="1">Uncharacterized protein</fullName>
    </submittedName>
</protein>
<organism evidence="1 2">
    <name type="scientific">Chryseotalea sanaruensis</name>
    <dbReference type="NCBI Taxonomy" id="2482724"/>
    <lineage>
        <taxon>Bacteria</taxon>
        <taxon>Pseudomonadati</taxon>
        <taxon>Bacteroidota</taxon>
        <taxon>Cytophagia</taxon>
        <taxon>Cytophagales</taxon>
        <taxon>Chryseotaleaceae</taxon>
        <taxon>Chryseotalea</taxon>
    </lineage>
</organism>
<proteinExistence type="predicted"/>
<dbReference type="AlphaFoldDB" id="A0A401UDB9"/>